<accession>V4Q8I5</accession>
<reference evidence="2 3" key="1">
    <citation type="journal article" date="2014" name="Nature">
        <title>Sequential evolution of bacterial morphology by co-option of a developmental regulator.</title>
        <authorList>
            <person name="Jiang C."/>
            <person name="Brown P.J."/>
            <person name="Ducret A."/>
            <person name="Brun Y.V."/>
        </authorList>
    </citation>
    <scope>NUCLEOTIDE SEQUENCE [LARGE SCALE GENOMIC DNA]</scope>
    <source>
        <strain evidence="2 3">DSM 16100</strain>
    </source>
</reference>
<comment type="caution">
    <text evidence="2">The sequence shown here is derived from an EMBL/GenBank/DDBJ whole genome shotgun (WGS) entry which is preliminary data.</text>
</comment>
<dbReference type="EMBL" id="AWGB01000005">
    <property type="protein sequence ID" value="ESQ94135.1"/>
    <property type="molecule type" value="Genomic_DNA"/>
</dbReference>
<feature type="transmembrane region" description="Helical" evidence="1">
    <location>
        <begin position="38"/>
        <end position="58"/>
    </location>
</feature>
<sequence>MRHPQAKGQAALRFPDINALRAAFQVFWPFRRLRGGKAGLWLAMCAVMLAVMPVAAMAEDEVYNTPSNLPLPRWAMLKSNEVYARNGPSKENRVVWTYRVSGLPVQIISETREWRLICDPDGNVAWVSRTMLRTAKNVMSPAGQKLTLRKSPDEASDAQAILRPKSLASLDKCKKNWCRISAAGKTGWVPEQGLWGTQDVAVCKRPDPFTSK</sequence>
<dbReference type="AlphaFoldDB" id="V4Q8I5"/>
<keyword evidence="1" id="KW-1133">Transmembrane helix</keyword>
<dbReference type="Pfam" id="PF06347">
    <property type="entry name" value="SH3_4"/>
    <property type="match status" value="2"/>
</dbReference>
<name>V4Q8I5_9CAUL</name>
<organism evidence="2 3">
    <name type="scientific">Asticcacaulis benevestitus DSM 16100 = ATCC BAA-896</name>
    <dbReference type="NCBI Taxonomy" id="1121022"/>
    <lineage>
        <taxon>Bacteria</taxon>
        <taxon>Pseudomonadati</taxon>
        <taxon>Pseudomonadota</taxon>
        <taxon>Alphaproteobacteria</taxon>
        <taxon>Caulobacterales</taxon>
        <taxon>Caulobacteraceae</taxon>
        <taxon>Asticcacaulis</taxon>
    </lineage>
</organism>
<dbReference type="Gene3D" id="2.30.30.40">
    <property type="entry name" value="SH3 Domains"/>
    <property type="match status" value="1"/>
</dbReference>
<keyword evidence="3" id="KW-1185">Reference proteome</keyword>
<dbReference type="InterPro" id="IPR010466">
    <property type="entry name" value="DUF1058"/>
</dbReference>
<dbReference type="PATRIC" id="fig|1121022.4.peg.659"/>
<keyword evidence="1" id="KW-0812">Transmembrane</keyword>
<evidence type="ECO:0000256" key="1">
    <source>
        <dbReference type="SAM" id="Phobius"/>
    </source>
</evidence>
<keyword evidence="1" id="KW-0472">Membrane</keyword>
<dbReference type="eggNOG" id="COG3807">
    <property type="taxonomic scope" value="Bacteria"/>
</dbReference>
<dbReference type="Proteomes" id="UP000017837">
    <property type="component" value="Unassembled WGS sequence"/>
</dbReference>
<proteinExistence type="predicted"/>
<evidence type="ECO:0008006" key="4">
    <source>
        <dbReference type="Google" id="ProtNLM"/>
    </source>
</evidence>
<protein>
    <recommendedName>
        <fullName evidence="4">SH3b domain-containing protein</fullName>
    </recommendedName>
</protein>
<gene>
    <name evidence="2" type="ORF">ABENE_03325</name>
</gene>
<evidence type="ECO:0000313" key="2">
    <source>
        <dbReference type="EMBL" id="ESQ94135.1"/>
    </source>
</evidence>
<dbReference type="STRING" id="1121022.GCA_000376105_01702"/>
<evidence type="ECO:0000313" key="3">
    <source>
        <dbReference type="Proteomes" id="UP000017837"/>
    </source>
</evidence>